<dbReference type="Gene3D" id="1.10.10.10">
    <property type="entry name" value="Winged helix-like DNA-binding domain superfamily/Winged helix DNA-binding domain"/>
    <property type="match status" value="1"/>
</dbReference>
<evidence type="ECO:0000256" key="1">
    <source>
        <dbReference type="ARBA" id="ARBA00023163"/>
    </source>
</evidence>
<dbReference type="InterPro" id="IPR013324">
    <property type="entry name" value="RNA_pol_sigma_r3/r4-like"/>
</dbReference>
<dbReference type="InterPro" id="IPR007759">
    <property type="entry name" value="Asxl_HARE-HTH"/>
</dbReference>
<evidence type="ECO:0000313" key="3">
    <source>
        <dbReference type="EMBL" id="OGY40258.1"/>
    </source>
</evidence>
<organism evidence="3 4">
    <name type="scientific">Candidatus Brennerbacteria bacterium RIFOXYD1_FULL_41_16</name>
    <dbReference type="NCBI Taxonomy" id="1797529"/>
    <lineage>
        <taxon>Bacteria</taxon>
        <taxon>Candidatus Brenneribacteriota</taxon>
    </lineage>
</organism>
<dbReference type="InterPro" id="IPR007630">
    <property type="entry name" value="RNA_pol_sigma70_r4"/>
</dbReference>
<sequence length="356" mass="40521">MNISGLVGKILSELPERTSQIIAARMGFETGQPKVLEAIGKELGITRERVRQLEASGIKQIDKVLSKSSVLDDFFQVVDSHLDHFNGVREEKRFLKELTFLINADDQEIAKIRFLVFLHKKLSFFPEDENCLAFWAKDKKFASRVIEFVKKMNKTVLLKKSPLAVEDFEKFVKEIAKASGFSGVSIGSLMSWVSLSQVILFSPFGYIGAEKHLEIMPANVGDKAYLVLKTKEQPMHFRDLAGSMNQYAKTSSGFHPVWQKTVEAQTVHNELIKNKNFVLVGRGIYALSEWGYEKGTVRDVVIQIMKKARKPLTLQEIVVAVKKIRLVKDTTIFINLQNKDYFGKTKEKKYVLKITK</sequence>
<dbReference type="InterPro" id="IPR038087">
    <property type="entry name" value="RNAP_delta_N_dom_sf"/>
</dbReference>
<dbReference type="PRINTS" id="PR00046">
    <property type="entry name" value="SIGMA70FCT"/>
</dbReference>
<dbReference type="GO" id="GO:0006352">
    <property type="term" value="P:DNA-templated transcription initiation"/>
    <property type="evidence" value="ECO:0007669"/>
    <property type="project" value="InterPro"/>
</dbReference>
<dbReference type="SUPFAM" id="SSF88659">
    <property type="entry name" value="Sigma3 and sigma4 domains of RNA polymerase sigma factors"/>
    <property type="match status" value="1"/>
</dbReference>
<dbReference type="Proteomes" id="UP000178570">
    <property type="component" value="Unassembled WGS sequence"/>
</dbReference>
<dbReference type="InterPro" id="IPR000943">
    <property type="entry name" value="RNA_pol_sigma70"/>
</dbReference>
<dbReference type="EMBL" id="MHHY01000009">
    <property type="protein sequence ID" value="OGY40258.1"/>
    <property type="molecule type" value="Genomic_DNA"/>
</dbReference>
<name>A0A1G1XJS4_9BACT</name>
<accession>A0A1G1XJS4</accession>
<evidence type="ECO:0000313" key="4">
    <source>
        <dbReference type="Proteomes" id="UP000178570"/>
    </source>
</evidence>
<feature type="domain" description="HTH HARE-type" evidence="2">
    <location>
        <begin position="218"/>
        <end position="290"/>
    </location>
</feature>
<keyword evidence="1" id="KW-0804">Transcription</keyword>
<dbReference type="Gene3D" id="1.10.10.1250">
    <property type="entry name" value="RNA polymerase, subunit delta, N-terminal domain"/>
    <property type="match status" value="1"/>
</dbReference>
<dbReference type="STRING" id="1797529.A2570_03185"/>
<dbReference type="CDD" id="cd06171">
    <property type="entry name" value="Sigma70_r4"/>
    <property type="match status" value="1"/>
</dbReference>
<evidence type="ECO:0000259" key="2">
    <source>
        <dbReference type="PROSITE" id="PS51913"/>
    </source>
</evidence>
<dbReference type="GO" id="GO:0003700">
    <property type="term" value="F:DNA-binding transcription factor activity"/>
    <property type="evidence" value="ECO:0007669"/>
    <property type="project" value="InterPro"/>
</dbReference>
<dbReference type="PROSITE" id="PS51913">
    <property type="entry name" value="HTH_HARE"/>
    <property type="match status" value="1"/>
</dbReference>
<protein>
    <recommendedName>
        <fullName evidence="2">HTH HARE-type domain-containing protein</fullName>
    </recommendedName>
</protein>
<comment type="caution">
    <text evidence="3">The sequence shown here is derived from an EMBL/GenBank/DDBJ whole genome shotgun (WGS) entry which is preliminary data.</text>
</comment>
<gene>
    <name evidence="3" type="ORF">A2570_03185</name>
</gene>
<dbReference type="InterPro" id="IPR036388">
    <property type="entry name" value="WH-like_DNA-bd_sf"/>
</dbReference>
<reference evidence="3 4" key="1">
    <citation type="journal article" date="2016" name="Nat. Commun.">
        <title>Thousands of microbial genomes shed light on interconnected biogeochemical processes in an aquifer system.</title>
        <authorList>
            <person name="Anantharaman K."/>
            <person name="Brown C.T."/>
            <person name="Hug L.A."/>
            <person name="Sharon I."/>
            <person name="Castelle C.J."/>
            <person name="Probst A.J."/>
            <person name="Thomas B.C."/>
            <person name="Singh A."/>
            <person name="Wilkins M.J."/>
            <person name="Karaoz U."/>
            <person name="Brodie E.L."/>
            <person name="Williams K.H."/>
            <person name="Hubbard S.S."/>
            <person name="Banfield J.F."/>
        </authorList>
    </citation>
    <scope>NUCLEOTIDE SEQUENCE [LARGE SCALE GENOMIC DNA]</scope>
</reference>
<proteinExistence type="predicted"/>
<dbReference type="AlphaFoldDB" id="A0A1G1XJS4"/>
<dbReference type="Pfam" id="PF04545">
    <property type="entry name" value="Sigma70_r4"/>
    <property type="match status" value="1"/>
</dbReference>